<dbReference type="Proteomes" id="UP000681425">
    <property type="component" value="Chromosome"/>
</dbReference>
<evidence type="ECO:0000259" key="2">
    <source>
        <dbReference type="Pfam" id="PF14403"/>
    </source>
</evidence>
<proteinExistence type="predicted"/>
<name>A0A975K7K9_9SPHN</name>
<dbReference type="PANTHER" id="PTHR34595:SF2">
    <property type="entry name" value="BLR2978 PROTEIN"/>
    <property type="match status" value="1"/>
</dbReference>
<dbReference type="Gene3D" id="3.40.50.11290">
    <property type="match status" value="1"/>
</dbReference>
<evidence type="ECO:0000259" key="1">
    <source>
        <dbReference type="Pfam" id="PF04168"/>
    </source>
</evidence>
<dbReference type="InterPro" id="IPR051680">
    <property type="entry name" value="ATP-dep_Glu-Cys_Ligase-2"/>
</dbReference>
<organism evidence="3 4">
    <name type="scientific">Sphingobium phenoxybenzoativorans</name>
    <dbReference type="NCBI Taxonomy" id="1592790"/>
    <lineage>
        <taxon>Bacteria</taxon>
        <taxon>Pseudomonadati</taxon>
        <taxon>Pseudomonadota</taxon>
        <taxon>Alphaproteobacteria</taxon>
        <taxon>Sphingomonadales</taxon>
        <taxon>Sphingomonadaceae</taxon>
        <taxon>Sphingobium</taxon>
    </lineage>
</organism>
<dbReference type="Pfam" id="PF14403">
    <property type="entry name" value="CP_ATPgrasp_2"/>
    <property type="match status" value="1"/>
</dbReference>
<evidence type="ECO:0000313" key="3">
    <source>
        <dbReference type="EMBL" id="QUT06230.1"/>
    </source>
</evidence>
<gene>
    <name evidence="3" type="ORF">KFK14_01705</name>
</gene>
<dbReference type="Pfam" id="PF04168">
    <property type="entry name" value="Alpha-E"/>
    <property type="match status" value="1"/>
</dbReference>
<evidence type="ECO:0000313" key="4">
    <source>
        <dbReference type="Proteomes" id="UP000681425"/>
    </source>
</evidence>
<feature type="domain" description="Circularly permuted ATP-grasp type 2" evidence="2">
    <location>
        <begin position="89"/>
        <end position="468"/>
    </location>
</feature>
<dbReference type="PANTHER" id="PTHR34595">
    <property type="entry name" value="BLR5612 PROTEIN"/>
    <property type="match status" value="1"/>
</dbReference>
<accession>A0A975K7K9</accession>
<sequence>MAEDMLTAPREDALLRHYVTDAAGGDLMLEAAPDMAVHWRAMLAGLAVAGTGDFAPLQDRVARQVQDLGMAFRLAGEDDERSWPLSPIPLLIGSDEWAGIEQAMAQRADLLEQVIADVYGAQMLIKSGAIPAPVITGSTHFWPQMAGVTPPHGRHLHFYAADLARGPDGEWRVLADLCRTPTGAGYALENRLALSRATGDLLSRMNVRRLAPFFAAFRQGLASVCERSDPRIALLTPGRFTQSYAEQAHLARYLGFLLVEGDDLTVRDDRLYVRTIEGIKRIDAVWRRMDTSLLDPLEFDARTRIGVPDLFHAFSNGGLAVANWPGSGIIESRAFAAFLPRLAQEVLGQDLLLPNIATWWCGQPAERAKVLADIDSMAIGSAFGEAVAGLDDAGSHIGESLRADQRAALMEGMERRPMDYVGQELVRVSTTPAILNGRMVARPFTLRVFVTRDSKGGWRTMPGAFARLSAHGDVRAVLMGEGDLSADVCIVGHAPQSPVSLLDSSPSPPIRRIAGTLPSRAADNLFWLARYLERGENTLRVVRALLGGSIEADGGSALDQGTMGRMTAMLVASGAARQIDLAGSVTALARAAIGSGEDFGSVHSLIGNARAIGQGMRDRLAMDFWRLLAKPLAKLEQQAAEPMLERLADLLDRFSALSGLAAENMGRSHGWRFHDLGRRIERAVTICRLLKSFAHDEASADDLNVLLDLCDCQIMYRMRYLSGISLYPARDMLALEAQNPRSLAFQMALIVEHLAALPSLRDDGMPEPPVKIAATVSALLASASAETLGSQALEEMEQHLLALSDAVGARFFLRGKEAERAAGVTRLA</sequence>
<dbReference type="SUPFAM" id="SSF56059">
    <property type="entry name" value="Glutathione synthetase ATP-binding domain-like"/>
    <property type="match status" value="1"/>
</dbReference>
<dbReference type="AlphaFoldDB" id="A0A975K7K9"/>
<protein>
    <submittedName>
        <fullName evidence="3">Circularly permuted type 2 ATP-grasp protein</fullName>
    </submittedName>
</protein>
<dbReference type="InterPro" id="IPR025841">
    <property type="entry name" value="CP_ATPgrasp_2"/>
</dbReference>
<dbReference type="RefSeq" id="WP_212609640.1">
    <property type="nucleotide sequence ID" value="NZ_CP073910.1"/>
</dbReference>
<reference evidence="3" key="1">
    <citation type="submission" date="2021-04" db="EMBL/GenBank/DDBJ databases">
        <title>Isolation of p-tert-butylphenol degrading bacteria Sphingobium phenoxybenzoativorans Tas13 from active sludge.</title>
        <authorList>
            <person name="Li Y."/>
        </authorList>
    </citation>
    <scope>NUCLEOTIDE SEQUENCE</scope>
    <source>
        <strain evidence="3">Tas13</strain>
    </source>
</reference>
<dbReference type="InterPro" id="IPR007296">
    <property type="entry name" value="DUF403"/>
</dbReference>
<dbReference type="EMBL" id="CP073910">
    <property type="protein sequence ID" value="QUT06230.1"/>
    <property type="molecule type" value="Genomic_DNA"/>
</dbReference>
<dbReference type="KEGG" id="spph:KFK14_01705"/>
<feature type="domain" description="DUF403" evidence="1">
    <location>
        <begin position="517"/>
        <end position="812"/>
    </location>
</feature>
<keyword evidence="4" id="KW-1185">Reference proteome</keyword>